<evidence type="ECO:0000313" key="1">
    <source>
        <dbReference type="EMBL" id="GBP95886.1"/>
    </source>
</evidence>
<dbReference type="Proteomes" id="UP000299102">
    <property type="component" value="Unassembled WGS sequence"/>
</dbReference>
<dbReference type="EMBL" id="BGZK01002696">
    <property type="protein sequence ID" value="GBP95886.1"/>
    <property type="molecule type" value="Genomic_DNA"/>
</dbReference>
<organism evidence="1 2">
    <name type="scientific">Eumeta variegata</name>
    <name type="common">Bagworm moth</name>
    <name type="synonym">Eumeta japonica</name>
    <dbReference type="NCBI Taxonomy" id="151549"/>
    <lineage>
        <taxon>Eukaryota</taxon>
        <taxon>Metazoa</taxon>
        <taxon>Ecdysozoa</taxon>
        <taxon>Arthropoda</taxon>
        <taxon>Hexapoda</taxon>
        <taxon>Insecta</taxon>
        <taxon>Pterygota</taxon>
        <taxon>Neoptera</taxon>
        <taxon>Endopterygota</taxon>
        <taxon>Lepidoptera</taxon>
        <taxon>Glossata</taxon>
        <taxon>Ditrysia</taxon>
        <taxon>Tineoidea</taxon>
        <taxon>Psychidae</taxon>
        <taxon>Oiketicinae</taxon>
        <taxon>Eumeta</taxon>
    </lineage>
</organism>
<name>A0A4C2A5B0_EUMVA</name>
<comment type="caution">
    <text evidence="1">The sequence shown here is derived from an EMBL/GenBank/DDBJ whole genome shotgun (WGS) entry which is preliminary data.</text>
</comment>
<reference evidence="1 2" key="1">
    <citation type="journal article" date="2019" name="Commun. Biol.">
        <title>The bagworm genome reveals a unique fibroin gene that provides high tensile strength.</title>
        <authorList>
            <person name="Kono N."/>
            <person name="Nakamura H."/>
            <person name="Ohtoshi R."/>
            <person name="Tomita M."/>
            <person name="Numata K."/>
            <person name="Arakawa K."/>
        </authorList>
    </citation>
    <scope>NUCLEOTIDE SEQUENCE [LARGE SCALE GENOMIC DNA]</scope>
</reference>
<keyword evidence="2" id="KW-1185">Reference proteome</keyword>
<protein>
    <submittedName>
        <fullName evidence="1">Uncharacterized protein</fullName>
    </submittedName>
</protein>
<evidence type="ECO:0000313" key="2">
    <source>
        <dbReference type="Proteomes" id="UP000299102"/>
    </source>
</evidence>
<proteinExistence type="predicted"/>
<gene>
    <name evidence="1" type="ORF">EVAR_71080_1</name>
</gene>
<sequence length="106" mass="12134">MPEALLATILVHKEGVNLVHKHVFGLPTLLSNKPTLRWGDIKSAVNMWQDATRRNYECRMVIGTCANVDETPVDVGNCTTIRLSRVDRSRCPYIRVNAHRQRRRPV</sequence>
<accession>A0A4C2A5B0</accession>
<dbReference type="AlphaFoldDB" id="A0A4C2A5B0"/>